<dbReference type="EMBL" id="DSDO01000263">
    <property type="protein sequence ID" value="HDR46807.1"/>
    <property type="molecule type" value="Genomic_DNA"/>
</dbReference>
<dbReference type="AlphaFoldDB" id="A0A831PNI2"/>
<dbReference type="Proteomes" id="UP000886162">
    <property type="component" value="Unassembled WGS sequence"/>
</dbReference>
<comment type="caution">
    <text evidence="1">The sequence shown here is derived from an EMBL/GenBank/DDBJ whole genome shotgun (WGS) entry which is preliminary data.</text>
</comment>
<evidence type="ECO:0000313" key="1">
    <source>
        <dbReference type="EMBL" id="HDR46807.1"/>
    </source>
</evidence>
<proteinExistence type="predicted"/>
<protein>
    <submittedName>
        <fullName evidence="1">Uncharacterized protein</fullName>
    </submittedName>
</protein>
<reference evidence="1" key="1">
    <citation type="journal article" date="2020" name="mSystems">
        <title>Genome- and Community-Level Interaction Insights into Carbon Utilization and Element Cycling Functions of Hydrothermarchaeota in Hydrothermal Sediment.</title>
        <authorList>
            <person name="Zhou Z."/>
            <person name="Liu Y."/>
            <person name="Xu W."/>
            <person name="Pan J."/>
            <person name="Luo Z.H."/>
            <person name="Li M."/>
        </authorList>
    </citation>
    <scope>NUCLEOTIDE SEQUENCE [LARGE SCALE GENOMIC DNA]</scope>
    <source>
        <strain evidence="1">SpSt-1220</strain>
    </source>
</reference>
<organism evidence="1">
    <name type="scientific">Geoalkalibacter subterraneus</name>
    <dbReference type="NCBI Taxonomy" id="483547"/>
    <lineage>
        <taxon>Bacteria</taxon>
        <taxon>Pseudomonadati</taxon>
        <taxon>Thermodesulfobacteriota</taxon>
        <taxon>Desulfuromonadia</taxon>
        <taxon>Desulfuromonadales</taxon>
        <taxon>Geoalkalibacteraceae</taxon>
        <taxon>Geoalkalibacter</taxon>
    </lineage>
</organism>
<gene>
    <name evidence="1" type="ORF">ENN94_03800</name>
</gene>
<accession>A0A831PNI2</accession>
<name>A0A831PNI2_9BACT</name>
<sequence length="253" mass="27867">MESRIEMTVLRSERDGEIRKRRAHRRRLRIGGRKTIVQEFPNLPSALPSRLIVKGARYGEVPDKLRSRIVFAMGTDILGDLVNPKTLPYASINNHRVTLSFRPATTADEDALKSLLPAGEITDLSQLPQSIPSYLISVIPELKVEGTVVLAGTAMRLGEDLPLAFQLINPSSQSRIYQSPVVAGSYLAFAGIGGSVSSQKLSELKAKLESTKITLESQDQTQIASLTREDLLGDMFHAGVLGYYAEYLATWQD</sequence>